<sequence>MNKATITLEELLNLSREEYSRIPESDREQILKDMEFDLTKLRLPKQKPEKTL</sequence>
<comment type="caution">
    <text evidence="1">The sequence shown here is derived from an EMBL/GenBank/DDBJ whole genome shotgun (WGS) entry which is preliminary data.</text>
</comment>
<accession>X1N0M8</accession>
<organism evidence="1">
    <name type="scientific">marine sediment metagenome</name>
    <dbReference type="NCBI Taxonomy" id="412755"/>
    <lineage>
        <taxon>unclassified sequences</taxon>
        <taxon>metagenomes</taxon>
        <taxon>ecological metagenomes</taxon>
    </lineage>
</organism>
<feature type="non-terminal residue" evidence="1">
    <location>
        <position position="52"/>
    </location>
</feature>
<proteinExistence type="predicted"/>
<name>X1N0M8_9ZZZZ</name>
<dbReference type="EMBL" id="BARV01010427">
    <property type="protein sequence ID" value="GAI12154.1"/>
    <property type="molecule type" value="Genomic_DNA"/>
</dbReference>
<evidence type="ECO:0000313" key="1">
    <source>
        <dbReference type="EMBL" id="GAI12154.1"/>
    </source>
</evidence>
<reference evidence="1" key="1">
    <citation type="journal article" date="2014" name="Front. Microbiol.">
        <title>High frequency of phylogenetically diverse reductive dehalogenase-homologous genes in deep subseafloor sedimentary metagenomes.</title>
        <authorList>
            <person name="Kawai M."/>
            <person name="Futagami T."/>
            <person name="Toyoda A."/>
            <person name="Takaki Y."/>
            <person name="Nishi S."/>
            <person name="Hori S."/>
            <person name="Arai W."/>
            <person name="Tsubouchi T."/>
            <person name="Morono Y."/>
            <person name="Uchiyama I."/>
            <person name="Ito T."/>
            <person name="Fujiyama A."/>
            <person name="Inagaki F."/>
            <person name="Takami H."/>
        </authorList>
    </citation>
    <scope>NUCLEOTIDE SEQUENCE</scope>
    <source>
        <strain evidence="1">Expedition CK06-06</strain>
    </source>
</reference>
<dbReference type="AlphaFoldDB" id="X1N0M8"/>
<gene>
    <name evidence="1" type="ORF">S06H3_20187</name>
</gene>
<protein>
    <submittedName>
        <fullName evidence="1">Uncharacterized protein</fullName>
    </submittedName>
</protein>